<evidence type="ECO:0000256" key="2">
    <source>
        <dbReference type="ARBA" id="ARBA00022552"/>
    </source>
</evidence>
<dbReference type="EMBL" id="QXWK01000004">
    <property type="protein sequence ID" value="NBH60674.1"/>
    <property type="molecule type" value="Genomic_DNA"/>
</dbReference>
<dbReference type="GO" id="GO:0005737">
    <property type="term" value="C:cytoplasm"/>
    <property type="evidence" value="ECO:0007669"/>
    <property type="project" value="UniProtKB-SubCell"/>
</dbReference>
<comment type="subcellular location">
    <subcellularLocation>
        <location evidence="7">Cytoplasm</location>
    </subcellularLocation>
</comment>
<dbReference type="PANTHER" id="PTHR33603">
    <property type="entry name" value="METHYLTRANSFERASE"/>
    <property type="match status" value="1"/>
</dbReference>
<reference evidence="8 9" key="1">
    <citation type="submission" date="2018-08" db="EMBL/GenBank/DDBJ databases">
        <title>Murine metabolic-syndrome-specific gut microbial biobank.</title>
        <authorList>
            <person name="Liu C."/>
        </authorList>
    </citation>
    <scope>NUCLEOTIDE SEQUENCE [LARGE SCALE GENOMIC DNA]</scope>
    <source>
        <strain evidence="8 9">28</strain>
    </source>
</reference>
<accession>A0A845QGZ3</accession>
<keyword evidence="5 7" id="KW-0949">S-adenosyl-L-methionine</keyword>
<feature type="binding site" evidence="7">
    <location>
        <position position="76"/>
    </location>
    <ligand>
        <name>S-adenosyl-L-methionine</name>
        <dbReference type="ChEBI" id="CHEBI:59789"/>
    </ligand>
</feature>
<dbReference type="NCBIfam" id="TIGR00246">
    <property type="entry name" value="tRNA_RlmH_YbeA"/>
    <property type="match status" value="1"/>
</dbReference>
<dbReference type="Pfam" id="PF02590">
    <property type="entry name" value="SPOUT_MTase"/>
    <property type="match status" value="1"/>
</dbReference>
<comment type="caution">
    <text evidence="8">The sequence shown here is derived from an EMBL/GenBank/DDBJ whole genome shotgun (WGS) entry which is preliminary data.</text>
</comment>
<dbReference type="InterPro" id="IPR029026">
    <property type="entry name" value="tRNA_m1G_MTases_N"/>
</dbReference>
<keyword evidence="2 7" id="KW-0698">rRNA processing</keyword>
<comment type="function">
    <text evidence="7">Specifically methylates the pseudouridine at position 1915 (m3Psi1915) in 23S rRNA.</text>
</comment>
<evidence type="ECO:0000313" key="9">
    <source>
        <dbReference type="Proteomes" id="UP000446866"/>
    </source>
</evidence>
<dbReference type="NCBIfam" id="NF000985">
    <property type="entry name" value="PRK00103.1-3"/>
    <property type="match status" value="1"/>
</dbReference>
<protein>
    <recommendedName>
        <fullName evidence="7">Ribosomal RNA large subunit methyltransferase H</fullName>
        <ecNumber evidence="7">2.1.1.177</ecNumber>
    </recommendedName>
    <alternativeName>
        <fullName evidence="7">23S rRNA (pseudouridine1915-N3)-methyltransferase</fullName>
    </alternativeName>
    <alternativeName>
        <fullName evidence="7">23S rRNA m3Psi1915 methyltransferase</fullName>
    </alternativeName>
    <alternativeName>
        <fullName evidence="7">rRNA (pseudouridine-N3-)-methyltransferase RlmH</fullName>
    </alternativeName>
</protein>
<keyword evidence="4 7" id="KW-0808">Transferase</keyword>
<evidence type="ECO:0000313" key="8">
    <source>
        <dbReference type="EMBL" id="NBH60674.1"/>
    </source>
</evidence>
<evidence type="ECO:0000256" key="5">
    <source>
        <dbReference type="ARBA" id="ARBA00022691"/>
    </source>
</evidence>
<dbReference type="PIRSF" id="PIRSF004505">
    <property type="entry name" value="MT_bac"/>
    <property type="match status" value="1"/>
</dbReference>
<gene>
    <name evidence="7 8" type="primary">rlmH</name>
    <name evidence="8" type="ORF">D0435_03170</name>
</gene>
<dbReference type="AlphaFoldDB" id="A0A845QGZ3"/>
<dbReference type="SUPFAM" id="SSF75217">
    <property type="entry name" value="alpha/beta knot"/>
    <property type="match status" value="1"/>
</dbReference>
<proteinExistence type="inferred from homology"/>
<comment type="catalytic activity">
    <reaction evidence="7">
        <text>pseudouridine(1915) in 23S rRNA + S-adenosyl-L-methionine = N(3)-methylpseudouridine(1915) in 23S rRNA + S-adenosyl-L-homocysteine + H(+)</text>
        <dbReference type="Rhea" id="RHEA:42752"/>
        <dbReference type="Rhea" id="RHEA-COMP:10221"/>
        <dbReference type="Rhea" id="RHEA-COMP:10222"/>
        <dbReference type="ChEBI" id="CHEBI:15378"/>
        <dbReference type="ChEBI" id="CHEBI:57856"/>
        <dbReference type="ChEBI" id="CHEBI:59789"/>
        <dbReference type="ChEBI" id="CHEBI:65314"/>
        <dbReference type="ChEBI" id="CHEBI:74486"/>
        <dbReference type="EC" id="2.1.1.177"/>
    </reaction>
</comment>
<evidence type="ECO:0000256" key="3">
    <source>
        <dbReference type="ARBA" id="ARBA00022603"/>
    </source>
</evidence>
<name>A0A845QGZ3_9FIRM</name>
<feature type="binding site" evidence="7">
    <location>
        <begin position="127"/>
        <end position="132"/>
    </location>
    <ligand>
        <name>S-adenosyl-L-methionine</name>
        <dbReference type="ChEBI" id="CHEBI:59789"/>
    </ligand>
</feature>
<dbReference type="PANTHER" id="PTHR33603:SF1">
    <property type="entry name" value="RIBOSOMAL RNA LARGE SUBUNIT METHYLTRANSFERASE H"/>
    <property type="match status" value="1"/>
</dbReference>
<dbReference type="Proteomes" id="UP000446866">
    <property type="component" value="Unassembled WGS sequence"/>
</dbReference>
<comment type="similarity">
    <text evidence="6 7">Belongs to the RNA methyltransferase RlmH family.</text>
</comment>
<dbReference type="GO" id="GO:0070038">
    <property type="term" value="F:rRNA (pseudouridine-N3-)-methyltransferase activity"/>
    <property type="evidence" value="ECO:0007669"/>
    <property type="project" value="UniProtKB-UniRule"/>
</dbReference>
<keyword evidence="9" id="KW-1185">Reference proteome</keyword>
<sequence>MNITVICIGKLKEKYWSQAVEEYSKRLRSYCSLEILELKESRLPDKAGAAEELAVKDAEGKEILRRIKENMYVITLEVKGKMLSSEKLAEKIEKLGLSGDSNIAFIIGGSLGLSDEVSRRADFKLSFSEMTFPHQMMRVILLEQVYRSFKIMRNETYHK</sequence>
<dbReference type="HAMAP" id="MF_00658">
    <property type="entry name" value="23SrRNA_methyltr_H"/>
    <property type="match status" value="1"/>
</dbReference>
<comment type="subunit">
    <text evidence="7">Homodimer.</text>
</comment>
<evidence type="ECO:0000256" key="6">
    <source>
        <dbReference type="ARBA" id="ARBA00038303"/>
    </source>
</evidence>
<dbReference type="Gene3D" id="3.40.1280.10">
    <property type="match status" value="1"/>
</dbReference>
<dbReference type="InterPro" id="IPR003742">
    <property type="entry name" value="RlmH-like"/>
</dbReference>
<dbReference type="CDD" id="cd18081">
    <property type="entry name" value="RlmH-like"/>
    <property type="match status" value="1"/>
</dbReference>
<evidence type="ECO:0000256" key="4">
    <source>
        <dbReference type="ARBA" id="ARBA00022679"/>
    </source>
</evidence>
<feature type="binding site" evidence="7">
    <location>
        <position position="108"/>
    </location>
    <ligand>
        <name>S-adenosyl-L-methionine</name>
        <dbReference type="ChEBI" id="CHEBI:59789"/>
    </ligand>
</feature>
<evidence type="ECO:0000256" key="7">
    <source>
        <dbReference type="HAMAP-Rule" id="MF_00658"/>
    </source>
</evidence>
<evidence type="ECO:0000256" key="1">
    <source>
        <dbReference type="ARBA" id="ARBA00022490"/>
    </source>
</evidence>
<keyword evidence="1 7" id="KW-0963">Cytoplasm</keyword>
<dbReference type="InterPro" id="IPR029028">
    <property type="entry name" value="Alpha/beta_knot_MTases"/>
</dbReference>
<keyword evidence="3 7" id="KW-0489">Methyltransferase</keyword>
<dbReference type="EC" id="2.1.1.177" evidence="7"/>
<organism evidence="8 9">
    <name type="scientific">Anaerotruncus colihominis</name>
    <dbReference type="NCBI Taxonomy" id="169435"/>
    <lineage>
        <taxon>Bacteria</taxon>
        <taxon>Bacillati</taxon>
        <taxon>Bacillota</taxon>
        <taxon>Clostridia</taxon>
        <taxon>Eubacteriales</taxon>
        <taxon>Oscillospiraceae</taxon>
        <taxon>Anaerotruncus</taxon>
    </lineage>
</organism>
<dbReference type="RefSeq" id="WP_160200972.1">
    <property type="nucleotide sequence ID" value="NZ_QXWK01000004.1"/>
</dbReference>